<sequence>MDTVPNVPMETPTPIPTPTPPPATKPKSKSNGGLVALCICLALIVVGLLVYIAYEKEYIQIPFLSKTDSAQDTEENGNTDNTDATETDDVVATTTFTGDTVTATLPEDWTMQEYYDGLGSEYLLNIFQRVLITAV</sequence>
<organism evidence="3 4">
    <name type="scientific">candidate division WS6 bacterium GW2011_GWF1_36_8</name>
    <dbReference type="NCBI Taxonomy" id="1619098"/>
    <lineage>
        <taxon>Bacteria</taxon>
        <taxon>Candidatus Dojkabacteria</taxon>
    </lineage>
</organism>
<proteinExistence type="predicted"/>
<name>A0A0G0HS10_9BACT</name>
<dbReference type="AlphaFoldDB" id="A0A0G0HS10"/>
<evidence type="ECO:0000313" key="3">
    <source>
        <dbReference type="EMBL" id="KKQ14814.1"/>
    </source>
</evidence>
<keyword evidence="2" id="KW-0812">Transmembrane</keyword>
<comment type="caution">
    <text evidence="3">The sequence shown here is derived from an EMBL/GenBank/DDBJ whole genome shotgun (WGS) entry which is preliminary data.</text>
</comment>
<feature type="compositionally biased region" description="Pro residues" evidence="1">
    <location>
        <begin position="11"/>
        <end position="24"/>
    </location>
</feature>
<protein>
    <submittedName>
        <fullName evidence="3">Uncharacterized protein</fullName>
    </submittedName>
</protein>
<dbReference type="Proteomes" id="UP000033886">
    <property type="component" value="Unassembled WGS sequence"/>
</dbReference>
<feature type="transmembrane region" description="Helical" evidence="2">
    <location>
        <begin position="34"/>
        <end position="54"/>
    </location>
</feature>
<feature type="region of interest" description="Disordered" evidence="1">
    <location>
        <begin position="1"/>
        <end position="27"/>
    </location>
</feature>
<gene>
    <name evidence="3" type="ORF">US29_C0059G0004</name>
</gene>
<keyword evidence="2" id="KW-0472">Membrane</keyword>
<evidence type="ECO:0000313" key="4">
    <source>
        <dbReference type="Proteomes" id="UP000033886"/>
    </source>
</evidence>
<accession>A0A0G0HS10</accession>
<evidence type="ECO:0000256" key="2">
    <source>
        <dbReference type="SAM" id="Phobius"/>
    </source>
</evidence>
<keyword evidence="2" id="KW-1133">Transmembrane helix</keyword>
<reference evidence="3 4" key="1">
    <citation type="journal article" date="2015" name="Nature">
        <title>rRNA introns, odd ribosomes, and small enigmatic genomes across a large radiation of phyla.</title>
        <authorList>
            <person name="Brown C.T."/>
            <person name="Hug L.A."/>
            <person name="Thomas B.C."/>
            <person name="Sharon I."/>
            <person name="Castelle C.J."/>
            <person name="Singh A."/>
            <person name="Wilkins M.J."/>
            <person name="Williams K.H."/>
            <person name="Banfield J.F."/>
        </authorList>
    </citation>
    <scope>NUCLEOTIDE SEQUENCE [LARGE SCALE GENOMIC DNA]</scope>
</reference>
<evidence type="ECO:0000256" key="1">
    <source>
        <dbReference type="SAM" id="MobiDB-lite"/>
    </source>
</evidence>
<dbReference type="EMBL" id="LBSK01000059">
    <property type="protein sequence ID" value="KKQ14814.1"/>
    <property type="molecule type" value="Genomic_DNA"/>
</dbReference>